<feature type="compositionally biased region" description="Polar residues" evidence="1">
    <location>
        <begin position="72"/>
        <end position="82"/>
    </location>
</feature>
<comment type="caution">
    <text evidence="2">The sequence shown here is derived from an EMBL/GenBank/DDBJ whole genome shotgun (WGS) entry which is preliminary data.</text>
</comment>
<evidence type="ECO:0000256" key="1">
    <source>
        <dbReference type="SAM" id="MobiDB-lite"/>
    </source>
</evidence>
<reference evidence="2" key="1">
    <citation type="submission" date="2023-03" db="EMBL/GenBank/DDBJ databases">
        <title>Massive genome expansion in bonnet fungi (Mycena s.s.) driven by repeated elements and novel gene families across ecological guilds.</title>
        <authorList>
            <consortium name="Lawrence Berkeley National Laboratory"/>
            <person name="Harder C.B."/>
            <person name="Miyauchi S."/>
            <person name="Viragh M."/>
            <person name="Kuo A."/>
            <person name="Thoen E."/>
            <person name="Andreopoulos B."/>
            <person name="Lu D."/>
            <person name="Skrede I."/>
            <person name="Drula E."/>
            <person name="Henrissat B."/>
            <person name="Morin E."/>
            <person name="Kohler A."/>
            <person name="Barry K."/>
            <person name="LaButti K."/>
            <person name="Morin E."/>
            <person name="Salamov A."/>
            <person name="Lipzen A."/>
            <person name="Mereny Z."/>
            <person name="Hegedus B."/>
            <person name="Baldrian P."/>
            <person name="Stursova M."/>
            <person name="Weitz H."/>
            <person name="Taylor A."/>
            <person name="Grigoriev I.V."/>
            <person name="Nagy L.G."/>
            <person name="Martin F."/>
            <person name="Kauserud H."/>
        </authorList>
    </citation>
    <scope>NUCLEOTIDE SEQUENCE</scope>
    <source>
        <strain evidence="2">CBHHK067</strain>
    </source>
</reference>
<keyword evidence="3" id="KW-1185">Reference proteome</keyword>
<name>A0AAD7GPA8_MYCRO</name>
<organism evidence="2 3">
    <name type="scientific">Mycena rosella</name>
    <name type="common">Pink bonnet</name>
    <name type="synonym">Agaricus rosellus</name>
    <dbReference type="NCBI Taxonomy" id="1033263"/>
    <lineage>
        <taxon>Eukaryota</taxon>
        <taxon>Fungi</taxon>
        <taxon>Dikarya</taxon>
        <taxon>Basidiomycota</taxon>
        <taxon>Agaricomycotina</taxon>
        <taxon>Agaricomycetes</taxon>
        <taxon>Agaricomycetidae</taxon>
        <taxon>Agaricales</taxon>
        <taxon>Marasmiineae</taxon>
        <taxon>Mycenaceae</taxon>
        <taxon>Mycena</taxon>
    </lineage>
</organism>
<feature type="region of interest" description="Disordered" evidence="1">
    <location>
        <begin position="60"/>
        <end position="82"/>
    </location>
</feature>
<sequence length="82" mass="8761">MSAQTCPSLLHAGHNCNRRSSGFAGSAAYVCSAKYALGGACHEGGRLTPYLDRYLFSPSPFSAHPQSERARSSASCRTVTRH</sequence>
<dbReference type="EMBL" id="JARKIE010000030">
    <property type="protein sequence ID" value="KAJ7697406.1"/>
    <property type="molecule type" value="Genomic_DNA"/>
</dbReference>
<proteinExistence type="predicted"/>
<protein>
    <submittedName>
        <fullName evidence="2">Uncharacterized protein</fullName>
    </submittedName>
</protein>
<dbReference type="Proteomes" id="UP001221757">
    <property type="component" value="Unassembled WGS sequence"/>
</dbReference>
<accession>A0AAD7GPA8</accession>
<evidence type="ECO:0000313" key="2">
    <source>
        <dbReference type="EMBL" id="KAJ7697406.1"/>
    </source>
</evidence>
<evidence type="ECO:0000313" key="3">
    <source>
        <dbReference type="Proteomes" id="UP001221757"/>
    </source>
</evidence>
<gene>
    <name evidence="2" type="ORF">B0H17DRAFT_1052127</name>
</gene>
<dbReference type="AlphaFoldDB" id="A0AAD7GPA8"/>